<dbReference type="OrthoDB" id="2013098at2759"/>
<dbReference type="AlphaFoldDB" id="A0A7I8KL73"/>
<accession>A0A7I8KL73</accession>
<dbReference type="EMBL" id="LR746269">
    <property type="protein sequence ID" value="CAA7398539.1"/>
    <property type="molecule type" value="Genomic_DNA"/>
</dbReference>
<keyword evidence="2" id="KW-1185">Reference proteome</keyword>
<proteinExistence type="predicted"/>
<organism evidence="1 2">
    <name type="scientific">Spirodela intermedia</name>
    <name type="common">Intermediate duckweed</name>
    <dbReference type="NCBI Taxonomy" id="51605"/>
    <lineage>
        <taxon>Eukaryota</taxon>
        <taxon>Viridiplantae</taxon>
        <taxon>Streptophyta</taxon>
        <taxon>Embryophyta</taxon>
        <taxon>Tracheophyta</taxon>
        <taxon>Spermatophyta</taxon>
        <taxon>Magnoliopsida</taxon>
        <taxon>Liliopsida</taxon>
        <taxon>Araceae</taxon>
        <taxon>Lemnoideae</taxon>
        <taxon>Spirodela</taxon>
    </lineage>
</organism>
<protein>
    <submittedName>
        <fullName evidence="1">Uncharacterized protein</fullName>
    </submittedName>
</protein>
<gene>
    <name evidence="1" type="ORF">SI8410_06009204</name>
</gene>
<evidence type="ECO:0000313" key="2">
    <source>
        <dbReference type="Proteomes" id="UP000663760"/>
    </source>
</evidence>
<name>A0A7I8KL73_SPIIN</name>
<evidence type="ECO:0000313" key="1">
    <source>
        <dbReference type="EMBL" id="CAA7398539.1"/>
    </source>
</evidence>
<dbReference type="Proteomes" id="UP000663760">
    <property type="component" value="Chromosome 6"/>
</dbReference>
<sequence>MEERDIVRQFLRVMPSKFDALTFLDEMIGSLTVHELRLKECESREEE</sequence>
<reference evidence="1" key="1">
    <citation type="submission" date="2020-02" db="EMBL/GenBank/DDBJ databases">
        <authorList>
            <person name="Scholz U."/>
            <person name="Mascher M."/>
            <person name="Fiebig A."/>
        </authorList>
    </citation>
    <scope>NUCLEOTIDE SEQUENCE</scope>
</reference>